<feature type="compositionally biased region" description="Basic and acidic residues" evidence="1">
    <location>
        <begin position="297"/>
        <end position="314"/>
    </location>
</feature>
<feature type="compositionally biased region" description="Basic residues" evidence="1">
    <location>
        <begin position="71"/>
        <end position="83"/>
    </location>
</feature>
<dbReference type="EMBL" id="JBEAFC010000004">
    <property type="protein sequence ID" value="KAL1558673.1"/>
    <property type="molecule type" value="Genomic_DNA"/>
</dbReference>
<evidence type="ECO:0000259" key="2">
    <source>
        <dbReference type="Pfam" id="PF14309"/>
    </source>
</evidence>
<dbReference type="PANTHER" id="PTHR47071">
    <property type="entry name" value="PROTEIN TRM32"/>
    <property type="match status" value="1"/>
</dbReference>
<dbReference type="InterPro" id="IPR025486">
    <property type="entry name" value="DUF4378"/>
</dbReference>
<feature type="compositionally biased region" description="Basic and acidic residues" evidence="1">
    <location>
        <begin position="482"/>
        <end position="500"/>
    </location>
</feature>
<evidence type="ECO:0000313" key="4">
    <source>
        <dbReference type="Proteomes" id="UP001567538"/>
    </source>
</evidence>
<dbReference type="Pfam" id="PF14309">
    <property type="entry name" value="DUF4378"/>
    <property type="match status" value="1"/>
</dbReference>
<dbReference type="PANTHER" id="PTHR47071:SF2">
    <property type="entry name" value="PROTEIN TRM32"/>
    <property type="match status" value="1"/>
</dbReference>
<feature type="region of interest" description="Disordered" evidence="1">
    <location>
        <begin position="146"/>
        <end position="181"/>
    </location>
</feature>
<evidence type="ECO:0000313" key="3">
    <source>
        <dbReference type="EMBL" id="KAL1558673.1"/>
    </source>
</evidence>
<reference evidence="3 4" key="1">
    <citation type="submission" date="2024-06" db="EMBL/GenBank/DDBJ databases">
        <title>A chromosome level genome sequence of Diviner's sage (Salvia divinorum).</title>
        <authorList>
            <person name="Ford S.A."/>
            <person name="Ro D.-K."/>
            <person name="Ness R.W."/>
            <person name="Phillips M.A."/>
        </authorList>
    </citation>
    <scope>NUCLEOTIDE SEQUENCE [LARGE SCALE GENOMIC DNA]</scope>
    <source>
        <strain evidence="3">SAF-2024a</strain>
        <tissue evidence="3">Leaf</tissue>
    </source>
</reference>
<accession>A0ABD1HQD2</accession>
<feature type="domain" description="DUF4378" evidence="2">
    <location>
        <begin position="520"/>
        <end position="683"/>
    </location>
</feature>
<gene>
    <name evidence="3" type="ORF">AAHA92_09109</name>
</gene>
<feature type="region of interest" description="Disordered" evidence="1">
    <location>
        <begin position="258"/>
        <end position="327"/>
    </location>
</feature>
<protein>
    <submittedName>
        <fullName evidence="3">Protein TRM32-like isoform X1</fullName>
    </submittedName>
</protein>
<proteinExistence type="predicted"/>
<keyword evidence="4" id="KW-1185">Reference proteome</keyword>
<name>A0ABD1HQD2_SALDI</name>
<dbReference type="InterPro" id="IPR044257">
    <property type="entry name" value="TRM32-like"/>
</dbReference>
<organism evidence="3 4">
    <name type="scientific">Salvia divinorum</name>
    <name type="common">Maria pastora</name>
    <name type="synonym">Diviner's sage</name>
    <dbReference type="NCBI Taxonomy" id="28513"/>
    <lineage>
        <taxon>Eukaryota</taxon>
        <taxon>Viridiplantae</taxon>
        <taxon>Streptophyta</taxon>
        <taxon>Embryophyta</taxon>
        <taxon>Tracheophyta</taxon>
        <taxon>Spermatophyta</taxon>
        <taxon>Magnoliopsida</taxon>
        <taxon>eudicotyledons</taxon>
        <taxon>Gunneridae</taxon>
        <taxon>Pentapetalae</taxon>
        <taxon>asterids</taxon>
        <taxon>lamiids</taxon>
        <taxon>Lamiales</taxon>
        <taxon>Lamiaceae</taxon>
        <taxon>Nepetoideae</taxon>
        <taxon>Mentheae</taxon>
        <taxon>Salviinae</taxon>
        <taxon>Salvia</taxon>
        <taxon>Salvia subgen. Calosphace</taxon>
    </lineage>
</organism>
<dbReference type="Proteomes" id="UP001567538">
    <property type="component" value="Unassembled WGS sequence"/>
</dbReference>
<feature type="compositionally biased region" description="Polar residues" evidence="1">
    <location>
        <begin position="146"/>
        <end position="159"/>
    </location>
</feature>
<dbReference type="AlphaFoldDB" id="A0ABD1HQD2"/>
<comment type="caution">
    <text evidence="3">The sequence shown here is derived from an EMBL/GenBank/DDBJ whole genome shotgun (WGS) entry which is preliminary data.</text>
</comment>
<evidence type="ECO:0000256" key="1">
    <source>
        <dbReference type="SAM" id="MobiDB-lite"/>
    </source>
</evidence>
<feature type="region of interest" description="Disordered" evidence="1">
    <location>
        <begin position="64"/>
        <end position="83"/>
    </location>
</feature>
<sequence>MGKHLDGESQNKQGGCMWGFVHVLHYHQWQSNVKKMIHPRKHQARSHDQCEWSSDTSVHERFLRDKENPHHVGKRSHGSKRRSLRARLKAIIAEETSVEDEDSQRKGGFSTKSSLQRTYSIHHLESVDGFFGKIRKDWNHPIIFFPNNSGDRSSKSSDAAQIKAGSGGECNSHSPKDADQLNSPDVFEIFKMDKEYLLKHLQDSDQSIANFSRSAFGLNTKGKFSKSRSFPVADLPAGRKLKPLKLESKQKEVWSFPRNDKVQARSGELAGDESSGKTPLSVLEHKIGNKSQPSECLDYREEKITGKSGEDDGIRTNTHSHRRSSSLNESVERYARLFENSFGKDVKLSSSQSLKITSEYGYAPVSFKRINSYSNADFHYSDVNFEVLHDNLSGANLVVVAEDSCAVIQNCDKETFPLDANMEIKEDDTSNDKYKFDFPWEKDSDSFDVTLKEIQDQSSVSDSYIHLQENESPALELHIPKGKEHESETQELDSSIHTDDLQSSENLEDYEHLHKEYCDMDYLRHLLDRSGIARDGSEMSWHSSDQLLSPQLFEEVEAAWPHEEDELDGWADFRGCWHHQMLFGAVNEALLEVYDTSLPYYPNALSSTCHVRPFPIGNHIIEELCTSIGTLMNVKLEEKQSQSLDCIVAHDLARDRSWMNLQLESEAVALDLEDMIFSELLQEVMFS</sequence>
<feature type="region of interest" description="Disordered" evidence="1">
    <location>
        <begin position="482"/>
        <end position="503"/>
    </location>
</feature>